<reference evidence="2" key="1">
    <citation type="submission" date="2022-09" db="EMBL/GenBank/DDBJ databases">
        <title>Intensive care unit water sources are persistently colonized with multi-drug resistant bacteria and are the site of extensive horizontal gene transfer of antibiotic resistance genes.</title>
        <authorList>
            <person name="Diorio-Toth L."/>
        </authorList>
    </citation>
    <scope>NUCLEOTIDE SEQUENCE</scope>
    <source>
        <strain evidence="2">GD04130</strain>
    </source>
</reference>
<gene>
    <name evidence="2" type="ORF">N7330_16635</name>
</gene>
<name>A0AA42L3L8_9BURK</name>
<protein>
    <submittedName>
        <fullName evidence="2">Uncharacterized protein</fullName>
    </submittedName>
</protein>
<accession>A0AA42L3L8</accession>
<dbReference type="EMBL" id="JAODZU010000024">
    <property type="protein sequence ID" value="MDH0364668.1"/>
    <property type="molecule type" value="Genomic_DNA"/>
</dbReference>
<comment type="caution">
    <text evidence="2">The sequence shown here is derived from an EMBL/GenBank/DDBJ whole genome shotgun (WGS) entry which is preliminary data.</text>
</comment>
<proteinExistence type="predicted"/>
<organism evidence="2 3">
    <name type="scientific">Comamonas aquatica</name>
    <dbReference type="NCBI Taxonomy" id="225991"/>
    <lineage>
        <taxon>Bacteria</taxon>
        <taxon>Pseudomonadati</taxon>
        <taxon>Pseudomonadota</taxon>
        <taxon>Betaproteobacteria</taxon>
        <taxon>Burkholderiales</taxon>
        <taxon>Comamonadaceae</taxon>
        <taxon>Comamonas</taxon>
    </lineage>
</organism>
<evidence type="ECO:0000313" key="2">
    <source>
        <dbReference type="EMBL" id="MDH0364668.1"/>
    </source>
</evidence>
<evidence type="ECO:0000313" key="3">
    <source>
        <dbReference type="Proteomes" id="UP001158297"/>
    </source>
</evidence>
<feature type="compositionally biased region" description="Polar residues" evidence="1">
    <location>
        <begin position="75"/>
        <end position="84"/>
    </location>
</feature>
<dbReference type="Proteomes" id="UP001158297">
    <property type="component" value="Unassembled WGS sequence"/>
</dbReference>
<feature type="region of interest" description="Disordered" evidence="1">
    <location>
        <begin position="64"/>
        <end position="84"/>
    </location>
</feature>
<dbReference type="RefSeq" id="WP_279860560.1">
    <property type="nucleotide sequence ID" value="NZ_JAODZU010000024.1"/>
</dbReference>
<sequence length="84" mass="9556">MTTTSITFLIEADKLPHYTDAYLAQLWHIAQANPAPFGDAQACDLAEQVGREIVRRWLATTPPELWHHQGRHANQHTPRTQAEN</sequence>
<evidence type="ECO:0000256" key="1">
    <source>
        <dbReference type="SAM" id="MobiDB-lite"/>
    </source>
</evidence>
<dbReference type="AlphaFoldDB" id="A0AA42L3L8"/>